<sequence>MKKSSFLVLILAFTSFMFAQEAKYQLSSHILDITQGQPASGVTISLSKMNNTGNWIKIDEKITDSNGRIRDFLKEEKDINHQGIYRLTYFTKPYFDKLGQKSFYPFIEVVFEIKDNSHYHVPITLSPYGYSTYRGN</sequence>
<evidence type="ECO:0000256" key="1">
    <source>
        <dbReference type="ARBA" id="ARBA00001043"/>
    </source>
</evidence>
<evidence type="ECO:0000259" key="10">
    <source>
        <dbReference type="SMART" id="SM00095"/>
    </source>
</evidence>
<keyword evidence="9" id="KW-0732">Signal</keyword>
<organism evidence="11 12">
    <name type="scientific">Riemerella anatipestifer</name>
    <name type="common">Moraxella anatipestifer</name>
    <dbReference type="NCBI Taxonomy" id="34085"/>
    <lineage>
        <taxon>Bacteria</taxon>
        <taxon>Pseudomonadati</taxon>
        <taxon>Bacteroidota</taxon>
        <taxon>Flavobacteriia</taxon>
        <taxon>Flavobacteriales</taxon>
        <taxon>Weeksellaceae</taxon>
        <taxon>Riemerella</taxon>
    </lineage>
</organism>
<dbReference type="GO" id="GO:0033971">
    <property type="term" value="F:hydroxyisourate hydrolase activity"/>
    <property type="evidence" value="ECO:0007669"/>
    <property type="project" value="UniProtKB-EC"/>
</dbReference>
<dbReference type="PANTHER" id="PTHR10395:SF7">
    <property type="entry name" value="5-HYDROXYISOURATE HYDROLASE"/>
    <property type="match status" value="1"/>
</dbReference>
<reference evidence="11" key="1">
    <citation type="submission" date="2023-01" db="EMBL/GenBank/DDBJ databases">
        <title>Genome-based studies on antimicrobial resistance profiles of Riemerella anatipestifer in China, 1994 to 2021.</title>
        <authorList>
            <person name="Yang Z."/>
            <person name="Zhu D."/>
        </authorList>
    </citation>
    <scope>NUCLEOTIDE SEQUENCE</scope>
    <source>
        <strain evidence="11">RCAD1218</strain>
    </source>
</reference>
<feature type="binding site" evidence="7">
    <location>
        <position position="68"/>
    </location>
    <ligand>
        <name>substrate</name>
    </ligand>
</feature>
<dbReference type="PRINTS" id="PR00189">
    <property type="entry name" value="TRNSTHYRETIN"/>
</dbReference>
<dbReference type="InterPro" id="IPR023416">
    <property type="entry name" value="Transthyretin/HIU_hydrolase_d"/>
</dbReference>
<dbReference type="InterPro" id="IPR014306">
    <property type="entry name" value="Hydroxyisourate_hydrolase"/>
</dbReference>
<evidence type="ECO:0000313" key="12">
    <source>
        <dbReference type="Proteomes" id="UP001284033"/>
    </source>
</evidence>
<dbReference type="GO" id="GO:0006144">
    <property type="term" value="P:purine nucleobase metabolic process"/>
    <property type="evidence" value="ECO:0007669"/>
    <property type="project" value="UniProtKB-KW"/>
</dbReference>
<dbReference type="PANTHER" id="PTHR10395">
    <property type="entry name" value="URICASE AND TRANSTHYRETIN-RELATED"/>
    <property type="match status" value="1"/>
</dbReference>
<name>A0AAP6LKQ2_RIEAN</name>
<evidence type="ECO:0000313" key="11">
    <source>
        <dbReference type="EMBL" id="MDY3512908.1"/>
    </source>
</evidence>
<feature type="binding site" evidence="7">
    <location>
        <position position="29"/>
    </location>
    <ligand>
        <name>substrate</name>
    </ligand>
</feature>
<dbReference type="InterPro" id="IPR036817">
    <property type="entry name" value="Transthyretin/HIU_hydrolase_sf"/>
</dbReference>
<protein>
    <recommendedName>
        <fullName evidence="8">5-hydroxyisourate hydrolase</fullName>
        <shortName evidence="8">HIU hydrolase</shortName>
        <shortName evidence="8">HIUHase</shortName>
        <ecNumber evidence="8">3.5.2.17</ecNumber>
    </recommendedName>
</protein>
<evidence type="ECO:0000256" key="5">
    <source>
        <dbReference type="ARBA" id="ARBA00022631"/>
    </source>
</evidence>
<dbReference type="SMART" id="SM00095">
    <property type="entry name" value="TR_THY"/>
    <property type="match status" value="1"/>
</dbReference>
<accession>A0AAP6LKQ2</accession>
<dbReference type="EMBL" id="JAQZHK010000004">
    <property type="protein sequence ID" value="MDY3512908.1"/>
    <property type="molecule type" value="Genomic_DNA"/>
</dbReference>
<comment type="subunit">
    <text evidence="4 8">Homotetramer.</text>
</comment>
<dbReference type="SUPFAM" id="SSF49472">
    <property type="entry name" value="Transthyretin (synonym: prealbumin)"/>
    <property type="match status" value="1"/>
</dbReference>
<dbReference type="PROSITE" id="PS00768">
    <property type="entry name" value="TRANSTHYRETIN_1"/>
    <property type="match status" value="1"/>
</dbReference>
<proteinExistence type="inferred from homology"/>
<dbReference type="NCBIfam" id="TIGR02962">
    <property type="entry name" value="hdxy_isourate"/>
    <property type="match status" value="1"/>
</dbReference>
<dbReference type="Pfam" id="PF00576">
    <property type="entry name" value="Transthyretin"/>
    <property type="match status" value="1"/>
</dbReference>
<dbReference type="InterPro" id="IPR023419">
    <property type="entry name" value="Transthyretin_CS"/>
</dbReference>
<keyword evidence="5 8" id="KW-0659">Purine metabolism</keyword>
<dbReference type="CDD" id="cd05822">
    <property type="entry name" value="TLP_HIUase"/>
    <property type="match status" value="1"/>
</dbReference>
<dbReference type="Proteomes" id="UP001284033">
    <property type="component" value="Unassembled WGS sequence"/>
</dbReference>
<comment type="similarity">
    <text evidence="3 8">Belongs to the transthyretin family. 5-hydroxyisourate hydrolase subfamily.</text>
</comment>
<evidence type="ECO:0000256" key="8">
    <source>
        <dbReference type="RuleBase" id="RU361270"/>
    </source>
</evidence>
<evidence type="ECO:0000256" key="9">
    <source>
        <dbReference type="SAM" id="SignalP"/>
    </source>
</evidence>
<dbReference type="InterPro" id="IPR023418">
    <property type="entry name" value="Thyroxine_BS"/>
</dbReference>
<evidence type="ECO:0000256" key="4">
    <source>
        <dbReference type="ARBA" id="ARBA00011881"/>
    </source>
</evidence>
<dbReference type="PROSITE" id="PS00769">
    <property type="entry name" value="TRANSTHYRETIN_2"/>
    <property type="match status" value="1"/>
</dbReference>
<feature type="binding site" evidence="7">
    <location>
        <position position="133"/>
    </location>
    <ligand>
        <name>substrate</name>
    </ligand>
</feature>
<comment type="caution">
    <text evidence="11">The sequence shown here is derived from an EMBL/GenBank/DDBJ whole genome shotgun (WGS) entry which is preliminary data.</text>
</comment>
<dbReference type="RefSeq" id="WP_154468528.1">
    <property type="nucleotide sequence ID" value="NZ_CP110126.1"/>
</dbReference>
<dbReference type="EC" id="3.5.2.17" evidence="8"/>
<comment type="catalytic activity">
    <reaction evidence="1 8">
        <text>5-hydroxyisourate + H2O = 5-hydroxy-2-oxo-4-ureido-2,5-dihydro-1H-imidazole-5-carboxylate + H(+)</text>
        <dbReference type="Rhea" id="RHEA:23736"/>
        <dbReference type="ChEBI" id="CHEBI:15377"/>
        <dbReference type="ChEBI" id="CHEBI:15378"/>
        <dbReference type="ChEBI" id="CHEBI:18072"/>
        <dbReference type="ChEBI" id="CHEBI:58639"/>
        <dbReference type="EC" id="3.5.2.17"/>
    </reaction>
</comment>
<dbReference type="AlphaFoldDB" id="A0AAP6LKQ2"/>
<dbReference type="Gene3D" id="2.60.40.180">
    <property type="entry name" value="Transthyretin/hydroxyisourate hydrolase domain"/>
    <property type="match status" value="1"/>
</dbReference>
<keyword evidence="6 8" id="KW-0378">Hydrolase</keyword>
<feature type="domain" description="Transthyretin/hydroxyisourate hydrolase" evidence="10">
    <location>
        <begin position="21"/>
        <end position="136"/>
    </location>
</feature>
<evidence type="ECO:0000256" key="3">
    <source>
        <dbReference type="ARBA" id="ARBA00009850"/>
    </source>
</evidence>
<feature type="chain" id="PRO_5043054313" description="5-hydroxyisourate hydrolase" evidence="9">
    <location>
        <begin position="20"/>
        <end position="136"/>
    </location>
</feature>
<gene>
    <name evidence="11" type="primary">uraH</name>
    <name evidence="11" type="ORF">PG303_06750</name>
</gene>
<feature type="signal peptide" evidence="9">
    <location>
        <begin position="1"/>
        <end position="19"/>
    </location>
</feature>
<evidence type="ECO:0000256" key="6">
    <source>
        <dbReference type="ARBA" id="ARBA00022801"/>
    </source>
</evidence>
<dbReference type="InterPro" id="IPR000895">
    <property type="entry name" value="Transthyretin/HIU_hydrolase"/>
</dbReference>
<evidence type="ECO:0000256" key="7">
    <source>
        <dbReference type="PIRSR" id="PIRSR600895-51"/>
    </source>
</evidence>
<comment type="function">
    <text evidence="2">Catalyzes the hydrolysis of 5-hydroxyisourate (HIU) to 2-oxo-4-hydroxy-4-carboxy-5-ureidoimidazoline (OHCU).</text>
</comment>
<evidence type="ECO:0000256" key="2">
    <source>
        <dbReference type="ARBA" id="ARBA00002704"/>
    </source>
</evidence>